<dbReference type="Proteomes" id="UP001241377">
    <property type="component" value="Unassembled WGS sequence"/>
</dbReference>
<gene>
    <name evidence="1" type="ORF">QFC19_002254</name>
</gene>
<protein>
    <submittedName>
        <fullName evidence="1">Uncharacterized protein</fullName>
    </submittedName>
</protein>
<comment type="caution">
    <text evidence="1">The sequence shown here is derived from an EMBL/GenBank/DDBJ whole genome shotgun (WGS) entry which is preliminary data.</text>
</comment>
<proteinExistence type="predicted"/>
<reference evidence="1" key="1">
    <citation type="submission" date="2023-04" db="EMBL/GenBank/DDBJ databases">
        <title>Draft Genome sequencing of Naganishia species isolated from polar environments using Oxford Nanopore Technology.</title>
        <authorList>
            <person name="Leo P."/>
            <person name="Venkateswaran K."/>
        </authorList>
    </citation>
    <scope>NUCLEOTIDE SEQUENCE</scope>
    <source>
        <strain evidence="1">MNA-CCFEE 5261</strain>
    </source>
</reference>
<evidence type="ECO:0000313" key="1">
    <source>
        <dbReference type="EMBL" id="KAJ9109499.1"/>
    </source>
</evidence>
<keyword evidence="2" id="KW-1185">Reference proteome</keyword>
<organism evidence="1 2">
    <name type="scientific">Naganishia cerealis</name>
    <dbReference type="NCBI Taxonomy" id="610337"/>
    <lineage>
        <taxon>Eukaryota</taxon>
        <taxon>Fungi</taxon>
        <taxon>Dikarya</taxon>
        <taxon>Basidiomycota</taxon>
        <taxon>Agaricomycotina</taxon>
        <taxon>Tremellomycetes</taxon>
        <taxon>Filobasidiales</taxon>
        <taxon>Filobasidiaceae</taxon>
        <taxon>Naganishia</taxon>
    </lineage>
</organism>
<evidence type="ECO:0000313" key="2">
    <source>
        <dbReference type="Proteomes" id="UP001241377"/>
    </source>
</evidence>
<accession>A0ACC2WE78</accession>
<sequence length="532" mass="59263">MAKKGPPKLGKRAQAILEQKEQSPQNAEEFLEQGAADEESGDRWFGSDVTKALRFYQKAYELYLACIRMAPGQFPDSYYNAARLLFHVYNHYVSAEEVNVETLENVGNATSGNAESVMQPIAVVLRAHEEALRFAGLTPSIDLIYNYALVHTAFLEDEDPSLPDTLSYGSAAIQLFQQVLTRQVEELTSFAAEIKELVSPELSSTTDVTEPNVIPDASLSGISPTKEEHTSEEVLQPVDVLDTVVAAYKLALAMVECTISSDISPVVDIVQPFLESCDTIASELMTSFSISTNQTPEMISSIEPENYDEYAVNRAFLHSFAHIDDAATYINYWNQDSLPRTPDRYMLSADGLGLFLERHSLNVKLAHADQAATLWKCLSQMNTYYKSAQDLLQAQYLQKAKAPSGTNEGLGSLISQVCKVTIARADIEVQRCQLDQELARKSREVLLKNAKTLLKNAMKMAETTGGLREKATEKLGREKRRSEIVLRLCLLEQKISTAELDSIMGRTRWTAELPLLKELDIYGNWGIHKIVT</sequence>
<dbReference type="EMBL" id="JASBWR010000018">
    <property type="protein sequence ID" value="KAJ9109499.1"/>
    <property type="molecule type" value="Genomic_DNA"/>
</dbReference>
<name>A0ACC2WE78_9TREE</name>